<dbReference type="InterPro" id="IPR041698">
    <property type="entry name" value="Methyltransf_25"/>
</dbReference>
<evidence type="ECO:0000259" key="3">
    <source>
        <dbReference type="Pfam" id="PF21320"/>
    </source>
</evidence>
<dbReference type="GO" id="GO:0032259">
    <property type="term" value="P:methylation"/>
    <property type="evidence" value="ECO:0007669"/>
    <property type="project" value="UniProtKB-KW"/>
</dbReference>
<keyword evidence="5" id="KW-1185">Reference proteome</keyword>
<evidence type="ECO:0000313" key="4">
    <source>
        <dbReference type="EMBL" id="SFE62216.1"/>
    </source>
</evidence>
<feature type="region of interest" description="Disordered" evidence="1">
    <location>
        <begin position="1"/>
        <end position="34"/>
    </location>
</feature>
<evidence type="ECO:0000256" key="1">
    <source>
        <dbReference type="SAM" id="MobiDB-lite"/>
    </source>
</evidence>
<dbReference type="InterPro" id="IPR048711">
    <property type="entry name" value="WHD_Rv2258c"/>
</dbReference>
<organism evidence="4 5">
    <name type="scientific">Actinopolyspora alba</name>
    <dbReference type="NCBI Taxonomy" id="673379"/>
    <lineage>
        <taxon>Bacteria</taxon>
        <taxon>Bacillati</taxon>
        <taxon>Actinomycetota</taxon>
        <taxon>Actinomycetes</taxon>
        <taxon>Actinopolysporales</taxon>
        <taxon>Actinopolysporaceae</taxon>
        <taxon>Actinopolyspora</taxon>
        <taxon>Actinopolyspora alba group</taxon>
    </lineage>
</organism>
<keyword evidence="4" id="KW-0808">Transferase</keyword>
<dbReference type="Proteomes" id="UP000198716">
    <property type="component" value="Unassembled WGS sequence"/>
</dbReference>
<keyword evidence="4" id="KW-0489">Methyltransferase</keyword>
<dbReference type="EMBL" id="FOMZ01000018">
    <property type="protein sequence ID" value="SFE62216.1"/>
    <property type="molecule type" value="Genomic_DNA"/>
</dbReference>
<dbReference type="Pfam" id="PF13649">
    <property type="entry name" value="Methyltransf_25"/>
    <property type="match status" value="1"/>
</dbReference>
<dbReference type="SUPFAM" id="SSF53335">
    <property type="entry name" value="S-adenosyl-L-methionine-dependent methyltransferases"/>
    <property type="match status" value="1"/>
</dbReference>
<dbReference type="GO" id="GO:0008168">
    <property type="term" value="F:methyltransferase activity"/>
    <property type="evidence" value="ECO:0007669"/>
    <property type="project" value="UniProtKB-KW"/>
</dbReference>
<accession>A0A1I2C191</accession>
<sequence length="389" mass="42296">MSAQPPPRRPHTPTGRGAAAPRHRPDGGSGESRATARGLSVRFFGAGLATAELMTCYLGLEIGAYRALADLGPATPAEVAHRADLDERMTLEWLEQQTGAGILRIEDPEPPPERRRFELPPEHAEALLDPDSPHWIAPLAVMPIGGIAAVLPRLVAAYKNRTGLEQSAYGEAMRTGQENLNLGVFNHHLGDWIARHLPDIEARLHLPGAAIADVACGSGRSTIELARLFPLAEVHGIDPDSDRIAAARQHLAETDLGERVSFSDRDAAEYDDEGRHLLVCVFDALHDMPRPVEVLRACRRMLAPGGAVLLMEPSVGERFSAEPADSERFHYAVSVLHCLPIGMSETPTAATGTVMRPATVREYAREAGLDTEVIDVGHLFHRLYRLRAV</sequence>
<dbReference type="PANTHER" id="PTHR45128">
    <property type="entry name" value="METHYLTRANSFERASE TYPE 11"/>
    <property type="match status" value="1"/>
</dbReference>
<dbReference type="Gene3D" id="3.40.50.150">
    <property type="entry name" value="Vaccinia Virus protein VP39"/>
    <property type="match status" value="1"/>
</dbReference>
<evidence type="ECO:0000313" key="5">
    <source>
        <dbReference type="Proteomes" id="UP000198716"/>
    </source>
</evidence>
<dbReference type="InterPro" id="IPR053173">
    <property type="entry name" value="SAM-binding_MTase"/>
</dbReference>
<feature type="domain" description="Methyltransferase" evidence="2">
    <location>
        <begin position="211"/>
        <end position="306"/>
    </location>
</feature>
<feature type="domain" description="S-adenosylmethionine-dependent methyltransferase Rv2258c-like winged HTH" evidence="3">
    <location>
        <begin position="58"/>
        <end position="127"/>
    </location>
</feature>
<proteinExistence type="predicted"/>
<name>A0A1I2C191_9ACTN</name>
<gene>
    <name evidence="4" type="ORF">SAMN04487819_11881</name>
</gene>
<dbReference type="InterPro" id="IPR029063">
    <property type="entry name" value="SAM-dependent_MTases_sf"/>
</dbReference>
<dbReference type="Pfam" id="PF21320">
    <property type="entry name" value="WHD_Rv2258c"/>
    <property type="match status" value="1"/>
</dbReference>
<evidence type="ECO:0000259" key="2">
    <source>
        <dbReference type="Pfam" id="PF13649"/>
    </source>
</evidence>
<dbReference type="RefSeq" id="WP_217641851.1">
    <property type="nucleotide sequence ID" value="NZ_FOMZ01000018.1"/>
</dbReference>
<dbReference type="AlphaFoldDB" id="A0A1I2C191"/>
<reference evidence="5" key="1">
    <citation type="submission" date="2016-10" db="EMBL/GenBank/DDBJ databases">
        <authorList>
            <person name="Varghese N."/>
            <person name="Submissions S."/>
        </authorList>
    </citation>
    <scope>NUCLEOTIDE SEQUENCE [LARGE SCALE GENOMIC DNA]</scope>
    <source>
        <strain evidence="5">DSM 45004</strain>
    </source>
</reference>
<dbReference type="CDD" id="cd02440">
    <property type="entry name" value="AdoMet_MTases"/>
    <property type="match status" value="1"/>
</dbReference>
<protein>
    <submittedName>
        <fullName evidence="4">Methyltransferase domain-containing protein</fullName>
    </submittedName>
</protein>